<sequence>DDATFIECLLQEENVDLPLVLSYPPTLVQEVSYGVGFSNSSEHIDDVMQPLEGVGLVPDIKPLVDAHVYDDVVLIEDFCDASSVSSHDVSDGDVVPIEFFFLKEKHDSLVADPVVTNAYEVVSPPLVPQAREQPIDQWIIKLTPYDGIGIVTVDSRLLQFVQACWIEGYDKPDDLMRFFPDFLTGVAMQWYHSMLQHSPHLM</sequence>
<feature type="non-terminal residue" evidence="1">
    <location>
        <position position="1"/>
    </location>
</feature>
<comment type="caution">
    <text evidence="1">The sequence shown here is derived from an EMBL/GenBank/DDBJ whole genome shotgun (WGS) entry which is preliminary data.</text>
</comment>
<protein>
    <submittedName>
        <fullName evidence="1">Uncharacterized protein</fullName>
    </submittedName>
</protein>
<accession>A0A9D4ZA72</accession>
<dbReference type="Proteomes" id="UP000886520">
    <property type="component" value="Chromosome 19"/>
</dbReference>
<reference evidence="1" key="1">
    <citation type="submission" date="2021-01" db="EMBL/GenBank/DDBJ databases">
        <title>Adiantum capillus-veneris genome.</title>
        <authorList>
            <person name="Fang Y."/>
            <person name="Liao Q."/>
        </authorList>
    </citation>
    <scope>NUCLEOTIDE SEQUENCE</scope>
    <source>
        <strain evidence="1">H3</strain>
        <tissue evidence="1">Leaf</tissue>
    </source>
</reference>
<organism evidence="1 2">
    <name type="scientific">Adiantum capillus-veneris</name>
    <name type="common">Maidenhair fern</name>
    <dbReference type="NCBI Taxonomy" id="13818"/>
    <lineage>
        <taxon>Eukaryota</taxon>
        <taxon>Viridiplantae</taxon>
        <taxon>Streptophyta</taxon>
        <taxon>Embryophyta</taxon>
        <taxon>Tracheophyta</taxon>
        <taxon>Polypodiopsida</taxon>
        <taxon>Polypodiidae</taxon>
        <taxon>Polypodiales</taxon>
        <taxon>Pteridineae</taxon>
        <taxon>Pteridaceae</taxon>
        <taxon>Vittarioideae</taxon>
        <taxon>Adiantum</taxon>
    </lineage>
</organism>
<proteinExistence type="predicted"/>
<dbReference type="AlphaFoldDB" id="A0A9D4ZA72"/>
<dbReference type="EMBL" id="JABFUD020000019">
    <property type="protein sequence ID" value="KAI5065321.1"/>
    <property type="molecule type" value="Genomic_DNA"/>
</dbReference>
<keyword evidence="2" id="KW-1185">Reference proteome</keyword>
<evidence type="ECO:0000313" key="1">
    <source>
        <dbReference type="EMBL" id="KAI5065321.1"/>
    </source>
</evidence>
<name>A0A9D4ZA72_ADICA</name>
<evidence type="ECO:0000313" key="2">
    <source>
        <dbReference type="Proteomes" id="UP000886520"/>
    </source>
</evidence>
<gene>
    <name evidence="1" type="ORF">GOP47_0020016</name>
</gene>